<dbReference type="SMART" id="SM00388">
    <property type="entry name" value="HisKA"/>
    <property type="match status" value="1"/>
</dbReference>
<keyword evidence="10" id="KW-0067">ATP-binding</keyword>
<dbReference type="CDD" id="cd16922">
    <property type="entry name" value="HATPase_EvgS-ArcB-TorS-like"/>
    <property type="match status" value="1"/>
</dbReference>
<dbReference type="Pfam" id="PF02518">
    <property type="entry name" value="HATPase_c"/>
    <property type="match status" value="1"/>
</dbReference>
<dbReference type="EC" id="2.7.13.3" evidence="3"/>
<reference evidence="11 12" key="1">
    <citation type="submission" date="2016-06" db="EMBL/GenBank/DDBJ databases">
        <authorList>
            <person name="Haines A.N."/>
            <person name="Council K.R."/>
        </authorList>
    </citation>
    <scope>NUCLEOTIDE SEQUENCE [LARGE SCALE GENOMIC DNA]</scope>
    <source>
        <strain evidence="11 12">SP158-29</strain>
    </source>
</reference>
<dbReference type="STRING" id="936154.STP_0372"/>
<keyword evidence="5" id="KW-0808">Transferase</keyword>
<dbReference type="FunFam" id="1.10.287.130:FF:000001">
    <property type="entry name" value="Two-component sensor histidine kinase"/>
    <property type="match status" value="1"/>
</dbReference>
<gene>
    <name evidence="11" type="primary">phoR</name>
    <name evidence="11" type="ORF">A9Y57_01655</name>
    <name evidence="10" type="ORF">P7G31_00985</name>
</gene>
<keyword evidence="4" id="KW-0597">Phosphoprotein</keyword>
<evidence type="ECO:0000313" key="12">
    <source>
        <dbReference type="Proteomes" id="UP000217465"/>
    </source>
</evidence>
<dbReference type="EMBL" id="JARQAG010000001">
    <property type="protein sequence ID" value="MDT2730825.1"/>
    <property type="molecule type" value="Genomic_DNA"/>
</dbReference>
<keyword evidence="6" id="KW-0418">Kinase</keyword>
<dbReference type="InterPro" id="IPR036890">
    <property type="entry name" value="HATPase_C_sf"/>
</dbReference>
<dbReference type="GO" id="GO:0004721">
    <property type="term" value="F:phosphoprotein phosphatase activity"/>
    <property type="evidence" value="ECO:0007669"/>
    <property type="project" value="TreeGrafter"/>
</dbReference>
<evidence type="ECO:0000256" key="4">
    <source>
        <dbReference type="ARBA" id="ARBA00022553"/>
    </source>
</evidence>
<dbReference type="InterPro" id="IPR036097">
    <property type="entry name" value="HisK_dim/P_sf"/>
</dbReference>
<protein>
    <recommendedName>
        <fullName evidence="3">histidine kinase</fullName>
        <ecNumber evidence="3">2.7.13.3</ecNumber>
    </recommendedName>
</protein>
<dbReference type="Proteomes" id="UP000217465">
    <property type="component" value="Unassembled WGS sequence"/>
</dbReference>
<keyword evidence="8" id="KW-1133">Transmembrane helix</keyword>
<evidence type="ECO:0000313" key="11">
    <source>
        <dbReference type="EMBL" id="PCH11352.1"/>
    </source>
</evidence>
<keyword evidence="8" id="KW-0812">Transmembrane</keyword>
<dbReference type="NCBIfam" id="NF046044">
    <property type="entry name" value="PnpS"/>
    <property type="match status" value="1"/>
</dbReference>
<dbReference type="GO" id="GO:0005886">
    <property type="term" value="C:plasma membrane"/>
    <property type="evidence" value="ECO:0007669"/>
    <property type="project" value="TreeGrafter"/>
</dbReference>
<dbReference type="InterPro" id="IPR005467">
    <property type="entry name" value="His_kinase_dom"/>
</dbReference>
<dbReference type="GO" id="GO:0000155">
    <property type="term" value="F:phosphorelay sensor kinase activity"/>
    <property type="evidence" value="ECO:0007669"/>
    <property type="project" value="InterPro"/>
</dbReference>
<dbReference type="Gene3D" id="3.30.565.10">
    <property type="entry name" value="Histidine kinase-like ATPase, C-terminal domain"/>
    <property type="match status" value="1"/>
</dbReference>
<dbReference type="Proteomes" id="UP001180515">
    <property type="component" value="Unassembled WGS sequence"/>
</dbReference>
<dbReference type="InterPro" id="IPR003661">
    <property type="entry name" value="HisK_dim/P_dom"/>
</dbReference>
<comment type="catalytic activity">
    <reaction evidence="1">
        <text>ATP + protein L-histidine = ADP + protein N-phospho-L-histidine.</text>
        <dbReference type="EC" id="2.7.13.3"/>
    </reaction>
</comment>
<sequence>MRKSLSILAITNILLWLFCFFIYFDYGNKQVWISFIILLILISVFAIKNMHDTQNDLDELVENAYTLRYYNYSSDETIQELNHILRNFRNQTEQQKASIKGMSENLQALLSHLTMGMFLVDRKKNIVIHSKSLPNYFPDTKIDYKVLDDISRTDIKSLVKQTFLSTKTIKKELRGFHEGDLILEVTVVPILNDVQETEQVLVLLYDLTMIRNYEKLNMDFISNASHELRTPVTSIKGFAETIKSMPQDEEVLKKEFLDIIYNESLRLEHIVEHMLTLSKVKKTQLQKTDIDLNEFLQYIGNSLKHQLQQKHLHLKYDLEANVIIESDKYLLSQIILNLLSNAIRYTEDGGDIMVITRETKDNITICVKDTGIGISQLEIERIFERFYRVNKGRSRQSGGTGLGLSIVKELSQILSGKISVSSQLGQGSIFTLTLPSSIISEKKEA</sequence>
<dbReference type="SUPFAM" id="SSF47384">
    <property type="entry name" value="Homodimeric domain of signal transducing histidine kinase"/>
    <property type="match status" value="1"/>
</dbReference>
<feature type="transmembrane region" description="Helical" evidence="8">
    <location>
        <begin position="7"/>
        <end position="24"/>
    </location>
</feature>
<dbReference type="PROSITE" id="PS50109">
    <property type="entry name" value="HIS_KIN"/>
    <property type="match status" value="1"/>
</dbReference>
<proteinExistence type="predicted"/>
<feature type="domain" description="Histidine kinase" evidence="9">
    <location>
        <begin position="223"/>
        <end position="438"/>
    </location>
</feature>
<dbReference type="eggNOG" id="COG5002">
    <property type="taxonomic scope" value="Bacteria"/>
</dbReference>
<keyword evidence="7" id="KW-0902">Two-component regulatory system</keyword>
<organism evidence="11 12">
    <name type="scientific">Streptococcus parauberis</name>
    <dbReference type="NCBI Taxonomy" id="1348"/>
    <lineage>
        <taxon>Bacteria</taxon>
        <taxon>Bacillati</taxon>
        <taxon>Bacillota</taxon>
        <taxon>Bacilli</taxon>
        <taxon>Lactobacillales</taxon>
        <taxon>Streptococcaceae</taxon>
        <taxon>Streptococcus</taxon>
    </lineage>
</organism>
<evidence type="ECO:0000256" key="8">
    <source>
        <dbReference type="SAM" id="Phobius"/>
    </source>
</evidence>
<reference evidence="10" key="2">
    <citation type="submission" date="2023-03" db="EMBL/GenBank/DDBJ databases">
        <authorList>
            <person name="Shen W."/>
            <person name="Cai J."/>
        </authorList>
    </citation>
    <scope>NUCLEOTIDE SEQUENCE</scope>
    <source>
        <strain evidence="10">P82-2</strain>
    </source>
</reference>
<dbReference type="InterPro" id="IPR004358">
    <property type="entry name" value="Sig_transdc_His_kin-like_C"/>
</dbReference>
<dbReference type="RefSeq" id="WP_003106364.1">
    <property type="nucleotide sequence ID" value="NZ_BAWT01000001.1"/>
</dbReference>
<evidence type="ECO:0000259" key="9">
    <source>
        <dbReference type="PROSITE" id="PS50109"/>
    </source>
</evidence>
<evidence type="ECO:0000256" key="7">
    <source>
        <dbReference type="ARBA" id="ARBA00023012"/>
    </source>
</evidence>
<evidence type="ECO:0000256" key="6">
    <source>
        <dbReference type="ARBA" id="ARBA00022777"/>
    </source>
</evidence>
<name>A0A0E2U9D6_9STRE</name>
<dbReference type="FunFam" id="3.30.565.10:FF:000049">
    <property type="entry name" value="Two-component sensor histidine kinase"/>
    <property type="match status" value="1"/>
</dbReference>
<dbReference type="InterPro" id="IPR050351">
    <property type="entry name" value="BphY/WalK/GraS-like"/>
</dbReference>
<comment type="caution">
    <text evidence="11">The sequence shown here is derived from an EMBL/GenBank/DDBJ whole genome shotgun (WGS) entry which is preliminary data.</text>
</comment>
<dbReference type="GO" id="GO:0005524">
    <property type="term" value="F:ATP binding"/>
    <property type="evidence" value="ECO:0007669"/>
    <property type="project" value="UniProtKB-KW"/>
</dbReference>
<dbReference type="CDD" id="cd00082">
    <property type="entry name" value="HisKA"/>
    <property type="match status" value="1"/>
</dbReference>
<dbReference type="Gene3D" id="1.10.287.130">
    <property type="match status" value="1"/>
</dbReference>
<dbReference type="GO" id="GO:0016036">
    <property type="term" value="P:cellular response to phosphate starvation"/>
    <property type="evidence" value="ECO:0007669"/>
    <property type="project" value="TreeGrafter"/>
</dbReference>
<feature type="transmembrane region" description="Helical" evidence="8">
    <location>
        <begin position="30"/>
        <end position="47"/>
    </location>
</feature>
<comment type="subcellular location">
    <subcellularLocation>
        <location evidence="2">Membrane</location>
    </subcellularLocation>
</comment>
<dbReference type="PANTHER" id="PTHR45453:SF1">
    <property type="entry name" value="PHOSPHATE REGULON SENSOR PROTEIN PHOR"/>
    <property type="match status" value="1"/>
</dbReference>
<dbReference type="InterPro" id="IPR003594">
    <property type="entry name" value="HATPase_dom"/>
</dbReference>
<dbReference type="SUPFAM" id="SSF55874">
    <property type="entry name" value="ATPase domain of HSP90 chaperone/DNA topoisomerase II/histidine kinase"/>
    <property type="match status" value="1"/>
</dbReference>
<dbReference type="EMBL" id="NSGR01000009">
    <property type="protein sequence ID" value="PCH11352.1"/>
    <property type="molecule type" value="Genomic_DNA"/>
</dbReference>
<keyword evidence="8" id="KW-0472">Membrane</keyword>
<evidence type="ECO:0000256" key="1">
    <source>
        <dbReference type="ARBA" id="ARBA00000085"/>
    </source>
</evidence>
<keyword evidence="10" id="KW-0547">Nucleotide-binding</keyword>
<dbReference type="PANTHER" id="PTHR45453">
    <property type="entry name" value="PHOSPHATE REGULON SENSOR PROTEIN PHOR"/>
    <property type="match status" value="1"/>
</dbReference>
<dbReference type="AlphaFoldDB" id="A0A0E2U9D6"/>
<dbReference type="PRINTS" id="PR00344">
    <property type="entry name" value="BCTRLSENSOR"/>
</dbReference>
<dbReference type="SMART" id="SM00387">
    <property type="entry name" value="HATPase_c"/>
    <property type="match status" value="1"/>
</dbReference>
<evidence type="ECO:0000256" key="2">
    <source>
        <dbReference type="ARBA" id="ARBA00004370"/>
    </source>
</evidence>
<accession>A0A0E2U9D6</accession>
<dbReference type="Pfam" id="PF00512">
    <property type="entry name" value="HisKA"/>
    <property type="match status" value="1"/>
</dbReference>
<evidence type="ECO:0000313" key="10">
    <source>
        <dbReference type="EMBL" id="MDT2730825.1"/>
    </source>
</evidence>
<evidence type="ECO:0000256" key="3">
    <source>
        <dbReference type="ARBA" id="ARBA00012438"/>
    </source>
</evidence>
<evidence type="ECO:0000256" key="5">
    <source>
        <dbReference type="ARBA" id="ARBA00022679"/>
    </source>
</evidence>